<dbReference type="AlphaFoldDB" id="A0A1C3Z1J5"/>
<dbReference type="RefSeq" id="WP_089708095.1">
    <property type="nucleotide sequence ID" value="NZ_FMAR01000001.1"/>
</dbReference>
<keyword evidence="6 8" id="KW-0472">Membrane</keyword>
<dbReference type="Gene3D" id="2.40.170.20">
    <property type="entry name" value="TonB-dependent receptor, beta-barrel domain"/>
    <property type="match status" value="1"/>
</dbReference>
<evidence type="ECO:0000313" key="14">
    <source>
        <dbReference type="Proteomes" id="UP000242818"/>
    </source>
</evidence>
<evidence type="ECO:0000256" key="2">
    <source>
        <dbReference type="ARBA" id="ARBA00022448"/>
    </source>
</evidence>
<keyword evidence="4 8" id="KW-0812">Transmembrane</keyword>
<evidence type="ECO:0000256" key="7">
    <source>
        <dbReference type="ARBA" id="ARBA00023237"/>
    </source>
</evidence>
<evidence type="ECO:0000256" key="3">
    <source>
        <dbReference type="ARBA" id="ARBA00022452"/>
    </source>
</evidence>
<evidence type="ECO:0000256" key="9">
    <source>
        <dbReference type="RuleBase" id="RU003357"/>
    </source>
</evidence>
<dbReference type="InterPro" id="IPR037066">
    <property type="entry name" value="Plug_dom_sf"/>
</dbReference>
<dbReference type="InterPro" id="IPR039426">
    <property type="entry name" value="TonB-dep_rcpt-like"/>
</dbReference>
<dbReference type="SUPFAM" id="SSF56935">
    <property type="entry name" value="Porins"/>
    <property type="match status" value="1"/>
</dbReference>
<accession>A0A1C3Z1J5</accession>
<reference evidence="13 14" key="1">
    <citation type="submission" date="2016-08" db="EMBL/GenBank/DDBJ databases">
        <authorList>
            <person name="Seilhamer J.J."/>
        </authorList>
    </citation>
    <scope>NUCLEOTIDE SEQUENCE [LARGE SCALE GENOMIC DNA]</scope>
    <source>
        <strain evidence="13 14">A37T2</strain>
    </source>
</reference>
<dbReference type="SUPFAM" id="SSF49464">
    <property type="entry name" value="Carboxypeptidase regulatory domain-like"/>
    <property type="match status" value="1"/>
</dbReference>
<dbReference type="NCBIfam" id="TIGR04056">
    <property type="entry name" value="OMP_RagA_SusC"/>
    <property type="match status" value="1"/>
</dbReference>
<feature type="domain" description="TonB-dependent receptor-like beta-barrel" evidence="11">
    <location>
        <begin position="441"/>
        <end position="959"/>
    </location>
</feature>
<dbReference type="GO" id="GO:0009279">
    <property type="term" value="C:cell outer membrane"/>
    <property type="evidence" value="ECO:0007669"/>
    <property type="project" value="UniProtKB-SubCell"/>
</dbReference>
<dbReference type="InterPro" id="IPR023997">
    <property type="entry name" value="TonB-dep_OMP_SusC/RagA_CS"/>
</dbReference>
<evidence type="ECO:0000259" key="11">
    <source>
        <dbReference type="Pfam" id="PF00593"/>
    </source>
</evidence>
<keyword evidence="3 8" id="KW-1134">Transmembrane beta strand</keyword>
<dbReference type="InterPro" id="IPR036942">
    <property type="entry name" value="Beta-barrel_TonB_sf"/>
</dbReference>
<dbReference type="STRING" id="1335309.GA0116948_101199"/>
<evidence type="ECO:0000256" key="6">
    <source>
        <dbReference type="ARBA" id="ARBA00023136"/>
    </source>
</evidence>
<evidence type="ECO:0000256" key="1">
    <source>
        <dbReference type="ARBA" id="ARBA00004571"/>
    </source>
</evidence>
<evidence type="ECO:0000259" key="12">
    <source>
        <dbReference type="Pfam" id="PF07715"/>
    </source>
</evidence>
<name>A0A1C3Z1J5_9BACT</name>
<dbReference type="InterPro" id="IPR012910">
    <property type="entry name" value="Plug_dom"/>
</dbReference>
<dbReference type="InterPro" id="IPR000531">
    <property type="entry name" value="Beta-barrel_TonB"/>
</dbReference>
<dbReference type="Pfam" id="PF00593">
    <property type="entry name" value="TonB_dep_Rec_b-barrel"/>
    <property type="match status" value="1"/>
</dbReference>
<gene>
    <name evidence="13" type="ORF">GA0116948_101199</name>
</gene>
<comment type="similarity">
    <text evidence="8 9">Belongs to the TonB-dependent receptor family.</text>
</comment>
<dbReference type="Gene3D" id="2.60.40.1120">
    <property type="entry name" value="Carboxypeptidase-like, regulatory domain"/>
    <property type="match status" value="1"/>
</dbReference>
<dbReference type="Gene3D" id="2.170.130.10">
    <property type="entry name" value="TonB-dependent receptor, plug domain"/>
    <property type="match status" value="1"/>
</dbReference>
<dbReference type="PROSITE" id="PS52016">
    <property type="entry name" value="TONB_DEPENDENT_REC_3"/>
    <property type="match status" value="1"/>
</dbReference>
<dbReference type="Pfam" id="PF13715">
    <property type="entry name" value="CarbopepD_reg_2"/>
    <property type="match status" value="1"/>
</dbReference>
<dbReference type="InterPro" id="IPR023996">
    <property type="entry name" value="TonB-dep_OMP_SusC/RagA"/>
</dbReference>
<evidence type="ECO:0000313" key="13">
    <source>
        <dbReference type="EMBL" id="SCB76205.1"/>
    </source>
</evidence>
<dbReference type="OrthoDB" id="9768177at2"/>
<protein>
    <submittedName>
        <fullName evidence="13">TonB-linked outer membrane protein, SusC/RagA family</fullName>
    </submittedName>
</protein>
<keyword evidence="5 9" id="KW-0798">TonB box</keyword>
<dbReference type="InterPro" id="IPR008969">
    <property type="entry name" value="CarboxyPept-like_regulatory"/>
</dbReference>
<dbReference type="Pfam" id="PF07715">
    <property type="entry name" value="Plug"/>
    <property type="match status" value="1"/>
</dbReference>
<dbReference type="EMBL" id="FMAR01000001">
    <property type="protein sequence ID" value="SCB76205.1"/>
    <property type="molecule type" value="Genomic_DNA"/>
</dbReference>
<feature type="region of interest" description="Disordered" evidence="10">
    <location>
        <begin position="988"/>
        <end position="1009"/>
    </location>
</feature>
<keyword evidence="14" id="KW-1185">Reference proteome</keyword>
<dbReference type="NCBIfam" id="TIGR04057">
    <property type="entry name" value="SusC_RagA_signa"/>
    <property type="match status" value="1"/>
</dbReference>
<evidence type="ECO:0000256" key="8">
    <source>
        <dbReference type="PROSITE-ProRule" id="PRU01360"/>
    </source>
</evidence>
<proteinExistence type="inferred from homology"/>
<keyword evidence="2 8" id="KW-0813">Transport</keyword>
<organism evidence="13 14">
    <name type="scientific">Chitinophaga costaii</name>
    <dbReference type="NCBI Taxonomy" id="1335309"/>
    <lineage>
        <taxon>Bacteria</taxon>
        <taxon>Pseudomonadati</taxon>
        <taxon>Bacteroidota</taxon>
        <taxon>Chitinophagia</taxon>
        <taxon>Chitinophagales</taxon>
        <taxon>Chitinophagaceae</taxon>
        <taxon>Chitinophaga</taxon>
    </lineage>
</organism>
<evidence type="ECO:0000256" key="5">
    <source>
        <dbReference type="ARBA" id="ARBA00023077"/>
    </source>
</evidence>
<comment type="subcellular location">
    <subcellularLocation>
        <location evidence="1 8">Cell outer membrane</location>
        <topology evidence="1 8">Multi-pass membrane protein</topology>
    </subcellularLocation>
</comment>
<sequence>MKIVRIISWITLVIPLHALSQQVPKPQVNAVVSGKVLDEKTQHTISGATIQIKGVTNSTTSNESGSFSLYTGQKLPFVIVVSCVGYQSKEQQVADTLISVSLSESVQQLSDVVVVGYGTGQRKNLIGAHATVKADEINHLPVASFDAQLQGKAAGVQINSNSGMPGDAVNIRIRGTTSINAGNDPLYIVDGVFINDNSLSTLDLGGKTTSPLADINPTDIENIEVLKDATATAIYGSRGANGVVIITTKRGSYNAKARVSLNVLAGSAWAPKDRWWKLTTGPEHATLVNEQWINSGIDNPALNQNFANRPFRSKAEGGRGLPEEQQTYDRLDDVFRTAQLRNYDLSVSGGTKTTRYYIGGSYSKQEADIRPAAFDRASFKVNLDQKISDRVTVGVSSLISRTFRNQVREGTGPQGGIMQAALHTPTYLPKVNADGTPGRWAGFDNLQVLIDNYNVGTRSLRYIGNFYLDAEILKDLVFHTSWGMDYNNYKESQIWNDKTLIGLAPTNGLVTSSITENATWINEQTLTYKKTFNSKHNFGALLGNTVQSNVLTVNGETGSNFPNNSYTQISAAATRTATQSWTKFNLASFFSRLNYNYDNKYFIEVSARADGSSKFGKNNHWGYFPAAGVAWRLKEESFLQSSKVISDLKLRASYGITGNQNGIGNFAAQGLWTAGDSYPDNTGGADKPGTGPQQLSNTNLKWEKTAQANVGVDVGLFNSRLNITVDVYSKHTTDLLLAVQVPSRTGFDSYTTNAGEISNKGYEVGINSVNIDNGHFTWTTNFTISGNKNLIQKLATPIVYGDRDLIRLEQGHPMYSFWMYKQLYVDPKTGNSVFEDYNHDGQITAADRQILGNASPKFFGGITNTLTYKGFDLSVLFTYQYGNKVVSFDRILGEGGGVKDDSRMILAYNLKRWQQPGDITDVPRVTKVGNNYSIEQNSRFMEDGSFVRIKSLSIGYKFGGRLLNKLGIEPLRIYVLGSNLWLHTKYQGPDPESSHGIDPQGIDVGTPPAPRSLQVGLNATF</sequence>
<evidence type="ECO:0000256" key="10">
    <source>
        <dbReference type="SAM" id="MobiDB-lite"/>
    </source>
</evidence>
<keyword evidence="7 8" id="KW-0998">Cell outer membrane</keyword>
<feature type="domain" description="TonB-dependent receptor plug" evidence="12">
    <location>
        <begin position="127"/>
        <end position="243"/>
    </location>
</feature>
<dbReference type="Proteomes" id="UP000242818">
    <property type="component" value="Unassembled WGS sequence"/>
</dbReference>
<evidence type="ECO:0000256" key="4">
    <source>
        <dbReference type="ARBA" id="ARBA00022692"/>
    </source>
</evidence>